<feature type="domain" description="HTH tetR-type" evidence="3">
    <location>
        <begin position="18"/>
        <end position="78"/>
    </location>
</feature>
<feature type="DNA-binding region" description="H-T-H motif" evidence="2">
    <location>
        <begin position="41"/>
        <end position="60"/>
    </location>
</feature>
<dbReference type="InterPro" id="IPR009057">
    <property type="entry name" value="Homeodomain-like_sf"/>
</dbReference>
<evidence type="ECO:0000313" key="5">
    <source>
        <dbReference type="EMBL" id="SEI73690.1"/>
    </source>
</evidence>
<organism evidence="4 6">
    <name type="scientific">Trichococcus ilyis</name>
    <dbReference type="NCBI Taxonomy" id="640938"/>
    <lineage>
        <taxon>Bacteria</taxon>
        <taxon>Bacillati</taxon>
        <taxon>Bacillota</taxon>
        <taxon>Bacilli</taxon>
        <taxon>Lactobacillales</taxon>
        <taxon>Carnobacteriaceae</taxon>
        <taxon>Trichococcus</taxon>
    </lineage>
</organism>
<dbReference type="InterPro" id="IPR036271">
    <property type="entry name" value="Tet_transcr_reg_TetR-rel_C_sf"/>
</dbReference>
<evidence type="ECO:0000256" key="1">
    <source>
        <dbReference type="ARBA" id="ARBA00023125"/>
    </source>
</evidence>
<sequence length="202" mass="23615">MTINECSFIIRGMRYKDENKKEAIYHATMLLLNEIGFSSTSMSKIAKRAGVSASTIYVYFENKNDMLHKLYLETKNKMSDKMFSGIEDDIDVKKGFEIISRNYINFIMENRDEFLFLQQFGNSPYMGEVEANQVDILFEPVYKLAKRGQEENIIKTVNKDLLFVHIETPISELAKKYFRGDFEFTEENISALVEMSWDAIKR</sequence>
<dbReference type="EMBL" id="FJNB01000005">
    <property type="protein sequence ID" value="CZQ91178.1"/>
    <property type="molecule type" value="Genomic_DNA"/>
</dbReference>
<dbReference type="AlphaFoldDB" id="A0A143YK18"/>
<name>A0A143YK18_9LACT</name>
<dbReference type="Proteomes" id="UP000076878">
    <property type="component" value="Unassembled WGS sequence"/>
</dbReference>
<dbReference type="Pfam" id="PF00440">
    <property type="entry name" value="TetR_N"/>
    <property type="match status" value="1"/>
</dbReference>
<proteinExistence type="predicted"/>
<keyword evidence="7" id="KW-1185">Reference proteome</keyword>
<dbReference type="SUPFAM" id="SSF48498">
    <property type="entry name" value="Tetracyclin repressor-like, C-terminal domain"/>
    <property type="match status" value="1"/>
</dbReference>
<dbReference type="Pfam" id="PF22604">
    <property type="entry name" value="TetR_HI_0893_C"/>
    <property type="match status" value="1"/>
</dbReference>
<dbReference type="InterPro" id="IPR001647">
    <property type="entry name" value="HTH_TetR"/>
</dbReference>
<evidence type="ECO:0000313" key="7">
    <source>
        <dbReference type="Proteomes" id="UP000199280"/>
    </source>
</evidence>
<dbReference type="Gene3D" id="1.10.357.10">
    <property type="entry name" value="Tetracycline Repressor, domain 2"/>
    <property type="match status" value="1"/>
</dbReference>
<reference evidence="5 7" key="2">
    <citation type="submission" date="2016-10" db="EMBL/GenBank/DDBJ databases">
        <authorList>
            <person name="Varghese N."/>
            <person name="Submissions S."/>
        </authorList>
    </citation>
    <scope>NUCLEOTIDE SEQUENCE [LARGE SCALE GENOMIC DNA]</scope>
    <source>
        <strain evidence="5 7">DSM 22150</strain>
    </source>
</reference>
<protein>
    <submittedName>
        <fullName evidence="4">Tetr bacterial regulatory protein hth signature</fullName>
    </submittedName>
    <submittedName>
        <fullName evidence="5">Transcriptional regulator, TetR family</fullName>
    </submittedName>
</protein>
<dbReference type="STRING" id="640938.TR210_934"/>
<accession>A0A143YK18</accession>
<dbReference type="InterPro" id="IPR054422">
    <property type="entry name" value="TetR-like_HI_0893_C"/>
</dbReference>
<dbReference type="InterPro" id="IPR050624">
    <property type="entry name" value="HTH-type_Tx_Regulator"/>
</dbReference>
<dbReference type="Proteomes" id="UP000199280">
    <property type="component" value="Unassembled WGS sequence"/>
</dbReference>
<dbReference type="GO" id="GO:0003677">
    <property type="term" value="F:DNA binding"/>
    <property type="evidence" value="ECO:0007669"/>
    <property type="project" value="UniProtKB-UniRule"/>
</dbReference>
<evidence type="ECO:0000256" key="2">
    <source>
        <dbReference type="PROSITE-ProRule" id="PRU00335"/>
    </source>
</evidence>
<dbReference type="EMBL" id="FNYT01000003">
    <property type="protein sequence ID" value="SEI73690.1"/>
    <property type="molecule type" value="Genomic_DNA"/>
</dbReference>
<evidence type="ECO:0000313" key="6">
    <source>
        <dbReference type="Proteomes" id="UP000076878"/>
    </source>
</evidence>
<reference evidence="4 6" key="1">
    <citation type="submission" date="2016-02" db="EMBL/GenBank/DDBJ databases">
        <authorList>
            <person name="Wen L."/>
            <person name="He K."/>
            <person name="Yang H."/>
        </authorList>
    </citation>
    <scope>NUCLEOTIDE SEQUENCE [LARGE SCALE GENOMIC DNA]</scope>
    <source>
        <strain evidence="4">Trichococcus_R210</strain>
    </source>
</reference>
<dbReference type="PROSITE" id="PS50977">
    <property type="entry name" value="HTH_TETR_2"/>
    <property type="match status" value="1"/>
</dbReference>
<evidence type="ECO:0000259" key="3">
    <source>
        <dbReference type="PROSITE" id="PS50977"/>
    </source>
</evidence>
<dbReference type="PANTHER" id="PTHR43479:SF11">
    <property type="entry name" value="ACREF_ENVCD OPERON REPRESSOR-RELATED"/>
    <property type="match status" value="1"/>
</dbReference>
<keyword evidence="1 2" id="KW-0238">DNA-binding</keyword>
<dbReference type="PANTHER" id="PTHR43479">
    <property type="entry name" value="ACREF/ENVCD OPERON REPRESSOR-RELATED"/>
    <property type="match status" value="1"/>
</dbReference>
<dbReference type="SUPFAM" id="SSF46689">
    <property type="entry name" value="Homeodomain-like"/>
    <property type="match status" value="1"/>
</dbReference>
<dbReference type="PRINTS" id="PR00455">
    <property type="entry name" value="HTHTETR"/>
</dbReference>
<gene>
    <name evidence="5" type="ORF">SAMN05216375_10365</name>
    <name evidence="4" type="ORF">TR210_934</name>
</gene>
<evidence type="ECO:0000313" key="4">
    <source>
        <dbReference type="EMBL" id="CZQ91178.1"/>
    </source>
</evidence>